<keyword evidence="3" id="KW-1185">Reference proteome</keyword>
<dbReference type="SUPFAM" id="SSF56973">
    <property type="entry name" value="Aerolisin/ETX pore-forming domain"/>
    <property type="match status" value="1"/>
</dbReference>
<dbReference type="PROSITE" id="PS50927">
    <property type="entry name" value="BULB_LECTIN"/>
    <property type="match status" value="1"/>
</dbReference>
<evidence type="ECO:0000313" key="3">
    <source>
        <dbReference type="Proteomes" id="UP001271007"/>
    </source>
</evidence>
<dbReference type="AlphaFoldDB" id="A0AAJ0GJB4"/>
<dbReference type="Proteomes" id="UP001271007">
    <property type="component" value="Unassembled WGS sequence"/>
</dbReference>
<dbReference type="Gene3D" id="2.170.15.10">
    <property type="entry name" value="Proaerolysin, chain A, domain 3"/>
    <property type="match status" value="1"/>
</dbReference>
<comment type="caution">
    <text evidence="2">The sequence shown here is derived from an EMBL/GenBank/DDBJ whole genome shotgun (WGS) entry which is preliminary data.</text>
</comment>
<evidence type="ECO:0000259" key="1">
    <source>
        <dbReference type="PROSITE" id="PS50927"/>
    </source>
</evidence>
<dbReference type="InterPro" id="IPR001480">
    <property type="entry name" value="Bulb-type_lectin_dom"/>
</dbReference>
<sequence length="330" mass="36076">MFTYPFGDRLMAGQSMTRNQGLLSTCHSFKLLLQSDKQLVLYGPGGQLWAVKASEKEVRDLQMQEDGNLVVYDIFGQPGWNTQTGGKGSPNSYAELRIDAMLLVQSQDGANADDDQEFAVWFSDAIHPNMDVNEIGMANPTLVLHGVTYDVSVNNTTLIGSMVLNSVPRTSRLTTEQSYSNSLYWTQTHIVTYSIDSALKAKLRVKTPWSVLDDNIIRITAAQNGCTAKSVLRGRVEVGRATTLTRGGENVVQVKAPPKTSIEAVASVKQFRVFGVPWTGTVQAKYEDGSIEDFVVQGMVSGLLCGDVEIMEIQKDLKGNVVSSKPLATD</sequence>
<dbReference type="SUPFAM" id="SSF51110">
    <property type="entry name" value="alpha-D-mannose-specific plant lectins"/>
    <property type="match status" value="1"/>
</dbReference>
<protein>
    <recommendedName>
        <fullName evidence="1">Bulb-type lectin domain-containing protein</fullName>
    </recommendedName>
</protein>
<dbReference type="InterPro" id="IPR036426">
    <property type="entry name" value="Bulb-type_lectin_dom_sf"/>
</dbReference>
<gene>
    <name evidence="2" type="ORF">LTR09_000196</name>
</gene>
<dbReference type="EMBL" id="JAWDJX010000001">
    <property type="protein sequence ID" value="KAK3058631.1"/>
    <property type="molecule type" value="Genomic_DNA"/>
</dbReference>
<dbReference type="Gene3D" id="2.90.10.10">
    <property type="entry name" value="Bulb-type lectin domain"/>
    <property type="match status" value="2"/>
</dbReference>
<feature type="domain" description="Bulb-type lectin" evidence="1">
    <location>
        <begin position="7"/>
        <end position="117"/>
    </location>
</feature>
<name>A0AAJ0GJB4_9PEZI</name>
<reference evidence="2" key="1">
    <citation type="submission" date="2023-04" db="EMBL/GenBank/DDBJ databases">
        <title>Black Yeasts Isolated from many extreme environments.</title>
        <authorList>
            <person name="Coleine C."/>
            <person name="Stajich J.E."/>
            <person name="Selbmann L."/>
        </authorList>
    </citation>
    <scope>NUCLEOTIDE SEQUENCE</scope>
    <source>
        <strain evidence="2">CCFEE 5312</strain>
    </source>
</reference>
<organism evidence="2 3">
    <name type="scientific">Extremus antarcticus</name>
    <dbReference type="NCBI Taxonomy" id="702011"/>
    <lineage>
        <taxon>Eukaryota</taxon>
        <taxon>Fungi</taxon>
        <taxon>Dikarya</taxon>
        <taxon>Ascomycota</taxon>
        <taxon>Pezizomycotina</taxon>
        <taxon>Dothideomycetes</taxon>
        <taxon>Dothideomycetidae</taxon>
        <taxon>Mycosphaerellales</taxon>
        <taxon>Extremaceae</taxon>
        <taxon>Extremus</taxon>
    </lineage>
</organism>
<accession>A0AAJ0GJB4</accession>
<evidence type="ECO:0000313" key="2">
    <source>
        <dbReference type="EMBL" id="KAK3058631.1"/>
    </source>
</evidence>
<dbReference type="SMART" id="SM00108">
    <property type="entry name" value="B_lectin"/>
    <property type="match status" value="1"/>
</dbReference>
<proteinExistence type="predicted"/>